<keyword evidence="4" id="KW-1185">Reference proteome</keyword>
<evidence type="ECO:0000313" key="3">
    <source>
        <dbReference type="EMBL" id="PMD30420.1"/>
    </source>
</evidence>
<dbReference type="Proteomes" id="UP000235786">
    <property type="component" value="Unassembled WGS sequence"/>
</dbReference>
<accession>A0A2J6QVY5</accession>
<dbReference type="OrthoDB" id="4770059at2759"/>
<keyword evidence="2" id="KW-0812">Transmembrane</keyword>
<dbReference type="STRING" id="1149755.A0A2J6QVY5"/>
<dbReference type="EMBL" id="KZ613967">
    <property type="protein sequence ID" value="PMD30420.1"/>
    <property type="molecule type" value="Genomic_DNA"/>
</dbReference>
<protein>
    <submittedName>
        <fullName evidence="3">Uncharacterized protein</fullName>
    </submittedName>
</protein>
<keyword evidence="2" id="KW-0472">Membrane</keyword>
<evidence type="ECO:0000313" key="4">
    <source>
        <dbReference type="Proteomes" id="UP000235786"/>
    </source>
</evidence>
<name>A0A2J6QVY5_HYAVF</name>
<organism evidence="3 4">
    <name type="scientific">Hyaloscypha variabilis (strain UAMH 11265 / GT02V1 / F)</name>
    <name type="common">Meliniomyces variabilis</name>
    <dbReference type="NCBI Taxonomy" id="1149755"/>
    <lineage>
        <taxon>Eukaryota</taxon>
        <taxon>Fungi</taxon>
        <taxon>Dikarya</taxon>
        <taxon>Ascomycota</taxon>
        <taxon>Pezizomycotina</taxon>
        <taxon>Leotiomycetes</taxon>
        <taxon>Helotiales</taxon>
        <taxon>Hyaloscyphaceae</taxon>
        <taxon>Hyaloscypha</taxon>
        <taxon>Hyaloscypha variabilis</taxon>
    </lineage>
</organism>
<evidence type="ECO:0000256" key="1">
    <source>
        <dbReference type="SAM" id="MobiDB-lite"/>
    </source>
</evidence>
<proteinExistence type="predicted"/>
<feature type="transmembrane region" description="Helical" evidence="2">
    <location>
        <begin position="232"/>
        <end position="254"/>
    </location>
</feature>
<feature type="region of interest" description="Disordered" evidence="1">
    <location>
        <begin position="195"/>
        <end position="224"/>
    </location>
</feature>
<evidence type="ECO:0000256" key="2">
    <source>
        <dbReference type="SAM" id="Phobius"/>
    </source>
</evidence>
<feature type="compositionally biased region" description="Low complexity" evidence="1">
    <location>
        <begin position="195"/>
        <end position="217"/>
    </location>
</feature>
<dbReference type="AlphaFoldDB" id="A0A2J6QVY5"/>
<sequence length="311" mass="32952">MATTLTDQSSIAAFNRGPVISTFTPPASCLSTLTLDGSMYFGHEGSGYYDTACFPTSTLNLGPTAWDLYYYSPAQCPLGWYQATQFTGSFVGADTSTTLSLGPSTTAVLCCPSGYFYPTNGLDHQCQSAFTSTTKTLLYIDPNLNEDVWYSTNGSFASTTTAIANPTYNVYGDGVPVWWQSSDLAAFAAATGKPTSTATTLPSSSPPYSTSTSTNSPIPTPGPNGLTTGAKIGIGIGIPLVVIAIGIVGFIIYIRSRRKTRVAHSELQGTVMEKRPQEEPVVGAPMQELYSNNEPYRYSHVAGHAELAGQG</sequence>
<reference evidence="3 4" key="1">
    <citation type="submission" date="2016-04" db="EMBL/GenBank/DDBJ databases">
        <title>A degradative enzymes factory behind the ericoid mycorrhizal symbiosis.</title>
        <authorList>
            <consortium name="DOE Joint Genome Institute"/>
            <person name="Martino E."/>
            <person name="Morin E."/>
            <person name="Grelet G."/>
            <person name="Kuo A."/>
            <person name="Kohler A."/>
            <person name="Daghino S."/>
            <person name="Barry K."/>
            <person name="Choi C."/>
            <person name="Cichocki N."/>
            <person name="Clum A."/>
            <person name="Copeland A."/>
            <person name="Hainaut M."/>
            <person name="Haridas S."/>
            <person name="Labutti K."/>
            <person name="Lindquist E."/>
            <person name="Lipzen A."/>
            <person name="Khouja H.-R."/>
            <person name="Murat C."/>
            <person name="Ohm R."/>
            <person name="Olson A."/>
            <person name="Spatafora J."/>
            <person name="Veneault-Fourrey C."/>
            <person name="Henrissat B."/>
            <person name="Grigoriev I."/>
            <person name="Martin F."/>
            <person name="Perotto S."/>
        </authorList>
    </citation>
    <scope>NUCLEOTIDE SEQUENCE [LARGE SCALE GENOMIC DNA]</scope>
    <source>
        <strain evidence="3 4">F</strain>
    </source>
</reference>
<gene>
    <name evidence="3" type="ORF">L207DRAFT_641676</name>
</gene>
<keyword evidence="2" id="KW-1133">Transmembrane helix</keyword>